<name>A0A193QJQ2_SODGM</name>
<organism evidence="2 3">
    <name type="scientific">Sodalis glossinidius (strain morsitans)</name>
    <dbReference type="NCBI Taxonomy" id="343509"/>
    <lineage>
        <taxon>Bacteria</taxon>
        <taxon>Pseudomonadati</taxon>
        <taxon>Pseudomonadota</taxon>
        <taxon>Gammaproteobacteria</taxon>
        <taxon>Enterobacterales</taxon>
        <taxon>Bruguierivoracaceae</taxon>
        <taxon>Sodalis</taxon>
    </lineage>
</organism>
<dbReference type="BioCyc" id="SGLO343509:SGP1_RS12300-MONOMER"/>
<accession>A0A193QJQ2</accession>
<gene>
    <name evidence="2" type="ORF">SGGMMB4_03126</name>
</gene>
<evidence type="ECO:0000256" key="1">
    <source>
        <dbReference type="SAM" id="Phobius"/>
    </source>
</evidence>
<dbReference type="Proteomes" id="UP000245838">
    <property type="component" value="Chromosome sggmmb4_Chromosome"/>
</dbReference>
<keyword evidence="1" id="KW-0472">Membrane</keyword>
<keyword evidence="1" id="KW-0812">Transmembrane</keyword>
<reference evidence="2 3" key="1">
    <citation type="submission" date="2015-05" db="EMBL/GenBank/DDBJ databases">
        <authorList>
            <person name="Goodhead I."/>
        </authorList>
    </citation>
    <scope>NUCLEOTIDE SEQUENCE [LARGE SCALE GENOMIC DNA]</scope>
    <source>
        <strain evidence="3">morsitans</strain>
    </source>
</reference>
<keyword evidence="1" id="KW-1133">Transmembrane helix</keyword>
<proteinExistence type="predicted"/>
<protein>
    <submittedName>
        <fullName evidence="2">Uncharacterized protein</fullName>
    </submittedName>
</protein>
<sequence>MIVVPYCVLNDYVFLLIFFIYSVLIFIFHLPVWDIDTNVRFKAGGEQQSIHTVSTRGRLCLAWSIVSDSRRPRKKGRARPMKAVTQAWVI</sequence>
<evidence type="ECO:0000313" key="2">
    <source>
        <dbReference type="EMBL" id="CRL45419.1"/>
    </source>
</evidence>
<evidence type="ECO:0000313" key="3">
    <source>
        <dbReference type="Proteomes" id="UP000245838"/>
    </source>
</evidence>
<feature type="transmembrane region" description="Helical" evidence="1">
    <location>
        <begin position="12"/>
        <end position="33"/>
    </location>
</feature>
<dbReference type="AlphaFoldDB" id="A0A193QJQ2"/>
<dbReference type="EMBL" id="LN854557">
    <property type="protein sequence ID" value="CRL45419.1"/>
    <property type="molecule type" value="Genomic_DNA"/>
</dbReference>